<dbReference type="EMBL" id="AQQR01000006">
    <property type="protein sequence ID" value="OWU72649.1"/>
    <property type="molecule type" value="Genomic_DNA"/>
</dbReference>
<reference evidence="2 3" key="1">
    <citation type="submission" date="2013-04" db="EMBL/GenBank/DDBJ databases">
        <title>Oceanicola sp. 22II1-22F33 Genome Sequencing.</title>
        <authorList>
            <person name="Lai Q."/>
            <person name="Li G."/>
            <person name="Shao Z."/>
        </authorList>
    </citation>
    <scope>NUCLEOTIDE SEQUENCE [LARGE SCALE GENOMIC DNA]</scope>
    <source>
        <strain evidence="2 3">22II1-22F33</strain>
    </source>
</reference>
<protein>
    <recommendedName>
        <fullName evidence="4">Lipoprotein</fullName>
    </recommendedName>
</protein>
<feature type="signal peptide" evidence="1">
    <location>
        <begin position="1"/>
        <end position="29"/>
    </location>
</feature>
<keyword evidence="1" id="KW-0732">Signal</keyword>
<accession>A0A225NGH5</accession>
<dbReference type="RefSeq" id="WP_088650972.1">
    <property type="nucleotide sequence ID" value="NZ_AQQR01000006.1"/>
</dbReference>
<evidence type="ECO:0000313" key="3">
    <source>
        <dbReference type="Proteomes" id="UP000215377"/>
    </source>
</evidence>
<comment type="caution">
    <text evidence="2">The sequence shown here is derived from an EMBL/GenBank/DDBJ whole genome shotgun (WGS) entry which is preliminary data.</text>
</comment>
<dbReference type="PROSITE" id="PS51257">
    <property type="entry name" value="PROKAR_LIPOPROTEIN"/>
    <property type="match status" value="1"/>
</dbReference>
<keyword evidence="3" id="KW-1185">Reference proteome</keyword>
<dbReference type="OrthoDB" id="7773807at2"/>
<evidence type="ECO:0000256" key="1">
    <source>
        <dbReference type="SAM" id="SignalP"/>
    </source>
</evidence>
<proteinExistence type="predicted"/>
<name>A0A225NGH5_9RHOB</name>
<sequence>MTRPATRATVLALLAAATALSACSGWSDARVNPSNWFGRSRAAEVSPAEFTTNTNPLLPDNKSAREFLAGNQVAVDGVPIDQIVSMEIERTVAGAIIRVEGLASRQGAYDARLIPDTYDEEPVDGVLSYRFVVKYPNEATGFGDQATRTVSVARTVTQQHLSAASVIRVTGAQNARESRRR</sequence>
<evidence type="ECO:0008006" key="4">
    <source>
        <dbReference type="Google" id="ProtNLM"/>
    </source>
</evidence>
<dbReference type="Proteomes" id="UP000215377">
    <property type="component" value="Unassembled WGS sequence"/>
</dbReference>
<feature type="chain" id="PRO_5012036392" description="Lipoprotein" evidence="1">
    <location>
        <begin position="30"/>
        <end position="181"/>
    </location>
</feature>
<organism evidence="2 3">
    <name type="scientific">Marinibacterium profundimaris</name>
    <dbReference type="NCBI Taxonomy" id="1679460"/>
    <lineage>
        <taxon>Bacteria</taxon>
        <taxon>Pseudomonadati</taxon>
        <taxon>Pseudomonadota</taxon>
        <taxon>Alphaproteobacteria</taxon>
        <taxon>Rhodobacterales</taxon>
        <taxon>Paracoccaceae</taxon>
        <taxon>Marinibacterium</taxon>
    </lineage>
</organism>
<evidence type="ECO:0000313" key="2">
    <source>
        <dbReference type="EMBL" id="OWU72649.1"/>
    </source>
</evidence>
<dbReference type="AlphaFoldDB" id="A0A225NGH5"/>
<gene>
    <name evidence="2" type="ORF">ATO3_16475</name>
</gene>